<dbReference type="RefSeq" id="WP_209137632.1">
    <property type="nucleotide sequence ID" value="NZ_JAGHKO010000001.1"/>
</dbReference>
<dbReference type="InterPro" id="IPR039426">
    <property type="entry name" value="TonB-dep_rcpt-like"/>
</dbReference>
<dbReference type="EMBL" id="JAGHKO010000001">
    <property type="protein sequence ID" value="MBO9199572.1"/>
    <property type="molecule type" value="Genomic_DNA"/>
</dbReference>
<dbReference type="InterPro" id="IPR023996">
    <property type="entry name" value="TonB-dep_OMP_SusC/RagA"/>
</dbReference>
<dbReference type="Pfam" id="PF07715">
    <property type="entry name" value="Plug"/>
    <property type="match status" value="1"/>
</dbReference>
<comment type="subcellular location">
    <subcellularLocation>
        <location evidence="1">Cell outer membrane</location>
        <topology evidence="1">Multi-pass membrane protein</topology>
    </subcellularLocation>
</comment>
<feature type="domain" description="TonB-dependent receptor-like beta-barrel" evidence="4">
    <location>
        <begin position="482"/>
        <end position="1008"/>
    </location>
</feature>
<evidence type="ECO:0000313" key="7">
    <source>
        <dbReference type="Proteomes" id="UP000677244"/>
    </source>
</evidence>
<keyword evidence="1" id="KW-1134">Transmembrane beta strand</keyword>
<keyword evidence="1 2" id="KW-0472">Membrane</keyword>
<keyword evidence="6" id="KW-0675">Receptor</keyword>
<keyword evidence="1" id="KW-0998">Cell outer membrane</keyword>
<feature type="domain" description="TonB-dependent receptor plug" evidence="5">
    <location>
        <begin position="118"/>
        <end position="233"/>
    </location>
</feature>
<comment type="caution">
    <text evidence="6">The sequence shown here is derived from an EMBL/GenBank/DDBJ whole genome shotgun (WGS) entry which is preliminary data.</text>
</comment>
<dbReference type="Pfam" id="PF13715">
    <property type="entry name" value="CarbopepD_reg_2"/>
    <property type="match status" value="1"/>
</dbReference>
<gene>
    <name evidence="6" type="ORF">J7I42_04795</name>
</gene>
<proteinExistence type="inferred from homology"/>
<sequence>MKILRFVIAVLVLQAVFLPVLAQDILVTGKINAKTGEPLMGATVAIKGSNMATTTDVGGNFSIHVPNRKVLLVVSYVGMNNKEVSIPESGAITVQLEDVGALSLDEVVVIGYGTQSKKVVTGAISQIKAKELEDVPSNRIEQALQGRVSGVSIMQNNGQPGSASTIRVRGVTTFNNPRNSPPDAGNNPLWVVDGVVVDQGGIGYVNQSDIESIEVLKDAASAAIYGTRAASGVILITTKKGKNGKLTINYNGFYGTSRAAKKLDLLNASQYATIINEKAVNGGGAKVYADPNSLGTGTDWQDAIFNDHANRFSHELSMSGGTDRSTFYVSFGYQDQEGIVAGPISNYTRKNLRINSTHKLMSFLTFGENLGYSHQKSVGLGNTNSEFGGPLSSAINLDPVTPLVITDPAIANNNPYSNNPVMRDANGNPYGISSIVGQEMTNPAAYIQTKLGQFGWSDDFVGNAYLEAALGNHIKVRSTLGGKLSYWGNEAFTPLYYMSATSKTSQNSYNKSNNNALNWNIENTVTYNNRVDKHNFTVLLGQGAYVENIGGNSSVTLFNLPITSYKDASFHFDIQQANRISTSDDFIQHKLYSYFGRVTYDYDEKYLFTGIIRRDASSRFGPNKKYGTFPSFSVGWNASNEEFWPTNNVVDRLKIRGGYGVVANDAISNFGYVSIVSGGYNYTLGTGDNITTGYAPLSLDNKNLHWEQTAQTNIGFEMQLIKSLTLNVDYFLKKTSGILREIVIPGYVGVSNSPVANLADMENRGIDIELGYRKKFGDFNLGLNTNFSYLKNKVTYLQRDADFATGDASFQTMGAITRIQVGQPYNTFFGFQSAGIFQNQAEIDAYKNKNGDLIQPNAKPGDFKWVDISGDGKITDDNLDKTFLGTSIPKYTYGFTANASYKAFDLMMFFQGAGGNKIFQGLRRLDIGTANYQTKVLGRWTGEGSTSSFPRLTTNDANGNFTKMSSFYLEKGDYLRFKLVQLGYTLPERLVKKITASRLRVYLTAENLFTITGYTGYDPEIGGTVLGVDRGVYPQARSFIGGVQLQF</sequence>
<dbReference type="Gene3D" id="2.170.130.10">
    <property type="entry name" value="TonB-dependent receptor, plug domain"/>
    <property type="match status" value="1"/>
</dbReference>
<dbReference type="InterPro" id="IPR037066">
    <property type="entry name" value="Plug_dom_sf"/>
</dbReference>
<dbReference type="Pfam" id="PF00593">
    <property type="entry name" value="TonB_dep_Rec_b-barrel"/>
    <property type="match status" value="1"/>
</dbReference>
<dbReference type="SUPFAM" id="SSF56935">
    <property type="entry name" value="Porins"/>
    <property type="match status" value="1"/>
</dbReference>
<evidence type="ECO:0000256" key="3">
    <source>
        <dbReference type="SAM" id="SignalP"/>
    </source>
</evidence>
<evidence type="ECO:0000259" key="4">
    <source>
        <dbReference type="Pfam" id="PF00593"/>
    </source>
</evidence>
<feature type="signal peptide" evidence="3">
    <location>
        <begin position="1"/>
        <end position="22"/>
    </location>
</feature>
<reference evidence="6 7" key="1">
    <citation type="submission" date="2021-03" db="EMBL/GenBank/DDBJ databases">
        <title>Assistant Professor.</title>
        <authorList>
            <person name="Huq M.A."/>
        </authorList>
    </citation>
    <scope>NUCLEOTIDE SEQUENCE [LARGE SCALE GENOMIC DNA]</scope>
    <source>
        <strain evidence="6 7">MAH-29</strain>
    </source>
</reference>
<keyword evidence="1" id="KW-0812">Transmembrane</keyword>
<keyword evidence="1" id="KW-0813">Transport</keyword>
<keyword evidence="3" id="KW-0732">Signal</keyword>
<evidence type="ECO:0000256" key="2">
    <source>
        <dbReference type="RuleBase" id="RU003357"/>
    </source>
</evidence>
<evidence type="ECO:0000259" key="5">
    <source>
        <dbReference type="Pfam" id="PF07715"/>
    </source>
</evidence>
<accession>A0ABS3YPP5</accession>
<protein>
    <submittedName>
        <fullName evidence="6">TonB-dependent receptor</fullName>
    </submittedName>
</protein>
<keyword evidence="7" id="KW-1185">Reference proteome</keyword>
<dbReference type="InterPro" id="IPR023997">
    <property type="entry name" value="TonB-dep_OMP_SusC/RagA_CS"/>
</dbReference>
<comment type="similarity">
    <text evidence="1 2">Belongs to the TonB-dependent receptor family.</text>
</comment>
<dbReference type="Proteomes" id="UP000677244">
    <property type="component" value="Unassembled WGS sequence"/>
</dbReference>
<dbReference type="InterPro" id="IPR012910">
    <property type="entry name" value="Plug_dom"/>
</dbReference>
<dbReference type="NCBIfam" id="TIGR04057">
    <property type="entry name" value="SusC_RagA_signa"/>
    <property type="match status" value="1"/>
</dbReference>
<dbReference type="PROSITE" id="PS52016">
    <property type="entry name" value="TONB_DEPENDENT_REC_3"/>
    <property type="match status" value="1"/>
</dbReference>
<dbReference type="SUPFAM" id="SSF49464">
    <property type="entry name" value="Carboxypeptidase regulatory domain-like"/>
    <property type="match status" value="1"/>
</dbReference>
<dbReference type="NCBIfam" id="TIGR04056">
    <property type="entry name" value="OMP_RagA_SusC"/>
    <property type="match status" value="1"/>
</dbReference>
<evidence type="ECO:0000256" key="1">
    <source>
        <dbReference type="PROSITE-ProRule" id="PRU01360"/>
    </source>
</evidence>
<feature type="chain" id="PRO_5047172390" evidence="3">
    <location>
        <begin position="23"/>
        <end position="1047"/>
    </location>
</feature>
<dbReference type="InterPro" id="IPR000531">
    <property type="entry name" value="Beta-barrel_TonB"/>
</dbReference>
<evidence type="ECO:0000313" key="6">
    <source>
        <dbReference type="EMBL" id="MBO9199572.1"/>
    </source>
</evidence>
<dbReference type="Gene3D" id="2.60.40.1120">
    <property type="entry name" value="Carboxypeptidase-like, regulatory domain"/>
    <property type="match status" value="1"/>
</dbReference>
<name>A0ABS3YPP5_9BACT</name>
<dbReference type="InterPro" id="IPR008969">
    <property type="entry name" value="CarboxyPept-like_regulatory"/>
</dbReference>
<organism evidence="6 7">
    <name type="scientific">Niastella soli</name>
    <dbReference type="NCBI Taxonomy" id="2821487"/>
    <lineage>
        <taxon>Bacteria</taxon>
        <taxon>Pseudomonadati</taxon>
        <taxon>Bacteroidota</taxon>
        <taxon>Chitinophagia</taxon>
        <taxon>Chitinophagales</taxon>
        <taxon>Chitinophagaceae</taxon>
        <taxon>Niastella</taxon>
    </lineage>
</organism>
<keyword evidence="2" id="KW-0798">TonB box</keyword>